<name>X1D8Y0_9ZZZZ</name>
<dbReference type="Gene3D" id="3.90.180.10">
    <property type="entry name" value="Medium-chain alcohol dehydrogenases, catalytic domain"/>
    <property type="match status" value="1"/>
</dbReference>
<gene>
    <name evidence="1" type="ORF">S01H4_56984</name>
</gene>
<dbReference type="EMBL" id="BART01033091">
    <property type="protein sequence ID" value="GAH17231.1"/>
    <property type="molecule type" value="Genomic_DNA"/>
</dbReference>
<feature type="non-terminal residue" evidence="1">
    <location>
        <position position="1"/>
    </location>
</feature>
<dbReference type="SUPFAM" id="SSF50129">
    <property type="entry name" value="GroES-like"/>
    <property type="match status" value="1"/>
</dbReference>
<sequence length="54" mass="5998">VEMKNGMLAAVFEGEGKLILKEVPIPVIEKNNDVLIKVEDPRNCDLLKLQQPAP</sequence>
<dbReference type="InterPro" id="IPR011032">
    <property type="entry name" value="GroES-like_sf"/>
</dbReference>
<comment type="caution">
    <text evidence="1">The sequence shown here is derived from an EMBL/GenBank/DDBJ whole genome shotgun (WGS) entry which is preliminary data.</text>
</comment>
<reference evidence="1" key="1">
    <citation type="journal article" date="2014" name="Front. Microbiol.">
        <title>High frequency of phylogenetically diverse reductive dehalogenase-homologous genes in deep subseafloor sedimentary metagenomes.</title>
        <authorList>
            <person name="Kawai M."/>
            <person name="Futagami T."/>
            <person name="Toyoda A."/>
            <person name="Takaki Y."/>
            <person name="Nishi S."/>
            <person name="Hori S."/>
            <person name="Arai W."/>
            <person name="Tsubouchi T."/>
            <person name="Morono Y."/>
            <person name="Uchiyama I."/>
            <person name="Ito T."/>
            <person name="Fujiyama A."/>
            <person name="Inagaki F."/>
            <person name="Takami H."/>
        </authorList>
    </citation>
    <scope>NUCLEOTIDE SEQUENCE</scope>
    <source>
        <strain evidence="1">Expedition CK06-06</strain>
    </source>
</reference>
<evidence type="ECO:0000313" key="1">
    <source>
        <dbReference type="EMBL" id="GAH17231.1"/>
    </source>
</evidence>
<accession>X1D8Y0</accession>
<protein>
    <submittedName>
        <fullName evidence="1">Uncharacterized protein</fullName>
    </submittedName>
</protein>
<organism evidence="1">
    <name type="scientific">marine sediment metagenome</name>
    <dbReference type="NCBI Taxonomy" id="412755"/>
    <lineage>
        <taxon>unclassified sequences</taxon>
        <taxon>metagenomes</taxon>
        <taxon>ecological metagenomes</taxon>
    </lineage>
</organism>
<dbReference type="AlphaFoldDB" id="X1D8Y0"/>
<proteinExistence type="predicted"/>